<dbReference type="OrthoDB" id="425890at2759"/>
<dbReference type="EMBL" id="LSRX01001426">
    <property type="protein sequence ID" value="OLP80014.1"/>
    <property type="molecule type" value="Genomic_DNA"/>
</dbReference>
<feature type="domain" description="Apple" evidence="2">
    <location>
        <begin position="274"/>
        <end position="352"/>
    </location>
</feature>
<keyword evidence="4" id="KW-1185">Reference proteome</keyword>
<reference evidence="3 4" key="1">
    <citation type="submission" date="2016-02" db="EMBL/GenBank/DDBJ databases">
        <title>Genome analysis of coral dinoflagellate symbionts highlights evolutionary adaptations to a symbiotic lifestyle.</title>
        <authorList>
            <person name="Aranda M."/>
            <person name="Li Y."/>
            <person name="Liew Y.J."/>
            <person name="Baumgarten S."/>
            <person name="Simakov O."/>
            <person name="Wilson M."/>
            <person name="Piel J."/>
            <person name="Ashoor H."/>
            <person name="Bougouffa S."/>
            <person name="Bajic V.B."/>
            <person name="Ryu T."/>
            <person name="Ravasi T."/>
            <person name="Bayer T."/>
            <person name="Micklem G."/>
            <person name="Kim H."/>
            <person name="Bhak J."/>
            <person name="Lajeunesse T.C."/>
            <person name="Voolstra C.R."/>
        </authorList>
    </citation>
    <scope>NUCLEOTIDE SEQUENCE [LARGE SCALE GENOMIC DNA]</scope>
    <source>
        <strain evidence="3 4">CCMP2467</strain>
    </source>
</reference>
<comment type="caution">
    <text evidence="3">The sequence shown here is derived from an EMBL/GenBank/DDBJ whole genome shotgun (WGS) entry which is preliminary data.</text>
</comment>
<organism evidence="3 4">
    <name type="scientific">Symbiodinium microadriaticum</name>
    <name type="common">Dinoflagellate</name>
    <name type="synonym">Zooxanthella microadriatica</name>
    <dbReference type="NCBI Taxonomy" id="2951"/>
    <lineage>
        <taxon>Eukaryota</taxon>
        <taxon>Sar</taxon>
        <taxon>Alveolata</taxon>
        <taxon>Dinophyceae</taxon>
        <taxon>Suessiales</taxon>
        <taxon>Symbiodiniaceae</taxon>
        <taxon>Symbiodinium</taxon>
    </lineage>
</organism>
<gene>
    <name evidence="3" type="ORF">AK812_SmicGene39632</name>
</gene>
<feature type="compositionally biased region" description="Basic and acidic residues" evidence="1">
    <location>
        <begin position="1509"/>
        <end position="1520"/>
    </location>
</feature>
<accession>A0A1Q9CAP7</accession>
<proteinExistence type="predicted"/>
<feature type="domain" description="Apple" evidence="2">
    <location>
        <begin position="67"/>
        <end position="133"/>
    </location>
</feature>
<dbReference type="Proteomes" id="UP000186817">
    <property type="component" value="Unassembled WGS sequence"/>
</dbReference>
<evidence type="ECO:0000313" key="3">
    <source>
        <dbReference type="EMBL" id="OLP80014.1"/>
    </source>
</evidence>
<feature type="domain" description="Apple" evidence="2">
    <location>
        <begin position="184"/>
        <end position="262"/>
    </location>
</feature>
<evidence type="ECO:0000259" key="2">
    <source>
        <dbReference type="PROSITE" id="PS50948"/>
    </source>
</evidence>
<evidence type="ECO:0000256" key="1">
    <source>
        <dbReference type="SAM" id="MobiDB-lite"/>
    </source>
</evidence>
<dbReference type="Gene3D" id="3.50.4.10">
    <property type="entry name" value="Hepatocyte Growth Factor"/>
    <property type="match status" value="1"/>
</dbReference>
<sequence length="1565" mass="171055">MVDICNSECLGLCRPVSMMIAISCLAAALQMAQHTAALRDAEVLSLDFDLDEEPQSRLRPQEPSKQCYMERTTVANEGRSVGDDMRASSVRHCEMQCSRNRECNSFTFCGDKHCHLKDKVVSMDDESFPRGTCEEWLCCPSSEDLMEIAVLTPSTARRAFVDAAWSWQARGCKTHYKTQCKAHCYMERTTVANEGRSSLHAGVGDDMRASSVRHCEMQCSRNRECNSFTFCGDKCRHCHLKDKVVSMDDESFPRGSWQARGCKTHYKTQCKAHCYMERTTVANEGRSSLHAGVGDDMGASSARHCEMQCSRNRECNSFTFCGDKCRHCHLKDKVVSMDDESFPRGSWQARGCKTHYKTLCKATDLDDDIESNFINSNVTDYLRKREVMDEQFLTGLMTQMNDVASDFNLDTPPDWFTRRMGLPTTSDEETAECISRIQSLKRKMWDEFRSYGSWGKKIDHAATTFNAKRERTFRILEGLNSFGLWLAQPLMDEPAHGPLQTSNQTFRTPHLWAGFNSQCRNKDGRTTKEDLESFQVLTNSYALDAGTHLAEVLKEEEVMFLQECSWHVKQVFWGMQSMDFMRGLPSQGIETVFISLNKRHLKGDFGLQNSTLWQIQLPALAQIYGQSSAMHEGKAWKPALEIFDMKQSCKLTGGAVAKRLQGLLRKKNKTAIHVECRECADTLRHCLGQQAKPFRYNAAKQIMEVDEEEDDLPSHDDVTAARADPAGSAETAVRTMREQTALSMTKQDMQDPNQTARVEAGNFSVAAQSDDDGNRQCSDRPDLDMSGRLLVNQETKRCPDQSHPNGKGNCTCEEDKVFSGRCGEYVLLNTMPETSRVQIACQCVPDPRMPVYLKTHVAAMEFCSELVQAVYKTHQRPKFSNSIQKAAEEVERHLKIAVAEKACQAALSKAEATNNSVDQILHGVAADRIPDPAGGHRAQAELAQGAALALQHVCRDECHSLVQRMTNESSEDSSLLRLAERSATGRPLQEQCAKTVVQKVEGELLGCCARSCGWTGTRCSLWNYMDEEDQFEWKAECCTEYNILRNSSREKMCNSMLSQEKVAKMARHDTEQLAKGDAEKVGQDAEVVEDGGSGLLEVPQKQVCHVKAKKCPKDNIVRHWRACAKKTGFKFLASTGDVLMGQLSGVKQSLEDCAKDKKGTEALLWRSSTGKCYKVADVNKKDIMQTLWEMNMGKGNSVDLVSLAPGASNIQQLRFAGNLEQVPALNLEPAEVGDPATSEQNVGDVFTAVFHPGLPFVCLRLLSAACLALRCSTMYQAQTTPYSAVQVTTLGGSALPSAGELPAAQASTYTPGTYGGVTYTPGTAYTPGTTSAGTAPAYMPPAYSSYSTPTIAGGGAAYTSTSSPYGAYTGAYTPSTYASALPAYGNTYGGYYGSAPVTGSSYAAAPATEMPAATYGTPAMAAATAYGNGSFTAAPAAQELPAYGASATLQPAPSMIVPPATMNPLQSAPSMIAYGGGGGGFGLPPMSGYTSAMDGPFKFYATPPGKLPDTARGDPLKAEEGSQTGGSLRAGASKPPADKDGDSTARSSSKKSVSGKKKKKTSGCC</sequence>
<feature type="compositionally biased region" description="Basic and acidic residues" evidence="1">
    <location>
        <begin position="772"/>
        <end position="784"/>
    </location>
</feature>
<dbReference type="PROSITE" id="PS50948">
    <property type="entry name" value="PAN"/>
    <property type="match status" value="3"/>
</dbReference>
<feature type="compositionally biased region" description="Basic residues" evidence="1">
    <location>
        <begin position="1553"/>
        <end position="1565"/>
    </location>
</feature>
<dbReference type="Pfam" id="PF14295">
    <property type="entry name" value="PAN_4"/>
    <property type="match status" value="3"/>
</dbReference>
<protein>
    <recommendedName>
        <fullName evidence="2">Apple domain-containing protein</fullName>
    </recommendedName>
</protein>
<name>A0A1Q9CAP7_SYMMI</name>
<feature type="region of interest" description="Disordered" evidence="1">
    <location>
        <begin position="765"/>
        <end position="784"/>
    </location>
</feature>
<dbReference type="InterPro" id="IPR003609">
    <property type="entry name" value="Pan_app"/>
</dbReference>
<feature type="region of interest" description="Disordered" evidence="1">
    <location>
        <begin position="1500"/>
        <end position="1565"/>
    </location>
</feature>
<evidence type="ECO:0000313" key="4">
    <source>
        <dbReference type="Proteomes" id="UP000186817"/>
    </source>
</evidence>